<feature type="chain" id="PRO_5016262316" evidence="1">
    <location>
        <begin position="23"/>
        <end position="233"/>
    </location>
</feature>
<protein>
    <submittedName>
        <fullName evidence="2">Uncharacterized protein DUF3108</fullName>
    </submittedName>
</protein>
<dbReference type="RefSeq" id="WP_170119026.1">
    <property type="nucleotide sequence ID" value="NZ_QGGW01000003.1"/>
</dbReference>
<keyword evidence="1" id="KW-0732">Signal</keyword>
<accession>A0A316GK14</accession>
<gene>
    <name evidence="2" type="ORF">C7455_10393</name>
</gene>
<reference evidence="2 3" key="1">
    <citation type="submission" date="2018-05" db="EMBL/GenBank/DDBJ databases">
        <title>Genomic Encyclopedia of Type Strains, Phase IV (KMG-IV): sequencing the most valuable type-strain genomes for metagenomic binning, comparative biology and taxonomic classification.</title>
        <authorList>
            <person name="Goeker M."/>
        </authorList>
    </citation>
    <scope>NUCLEOTIDE SEQUENCE [LARGE SCALE GENOMIC DNA]</scope>
    <source>
        <strain evidence="2 3">DSM 16097</strain>
    </source>
</reference>
<dbReference type="Pfam" id="PF11306">
    <property type="entry name" value="DUF3108"/>
    <property type="match status" value="1"/>
</dbReference>
<name>A0A316GK14_9RHOB</name>
<keyword evidence="3" id="KW-1185">Reference proteome</keyword>
<dbReference type="AlphaFoldDB" id="A0A316GK14"/>
<comment type="caution">
    <text evidence="2">The sequence shown here is derived from an EMBL/GenBank/DDBJ whole genome shotgun (WGS) entry which is preliminary data.</text>
</comment>
<evidence type="ECO:0000256" key="1">
    <source>
        <dbReference type="SAM" id="SignalP"/>
    </source>
</evidence>
<dbReference type="EMBL" id="QGGW01000003">
    <property type="protein sequence ID" value="PWK60895.1"/>
    <property type="molecule type" value="Genomic_DNA"/>
</dbReference>
<dbReference type="Proteomes" id="UP000245708">
    <property type="component" value="Unassembled WGS sequence"/>
</dbReference>
<dbReference type="InterPro" id="IPR021457">
    <property type="entry name" value="DUF3108"/>
</dbReference>
<evidence type="ECO:0000313" key="3">
    <source>
        <dbReference type="Proteomes" id="UP000245708"/>
    </source>
</evidence>
<feature type="signal peptide" evidence="1">
    <location>
        <begin position="1"/>
        <end position="22"/>
    </location>
</feature>
<organism evidence="2 3">
    <name type="scientific">Roseicyclus mahoneyensis</name>
    <dbReference type="NCBI Taxonomy" id="164332"/>
    <lineage>
        <taxon>Bacteria</taxon>
        <taxon>Pseudomonadati</taxon>
        <taxon>Pseudomonadota</taxon>
        <taxon>Alphaproteobacteria</taxon>
        <taxon>Rhodobacterales</taxon>
        <taxon>Roseobacteraceae</taxon>
        <taxon>Roseicyclus</taxon>
    </lineage>
</organism>
<evidence type="ECO:0000313" key="2">
    <source>
        <dbReference type="EMBL" id="PWK60895.1"/>
    </source>
</evidence>
<sequence>MPRLLPVMICLAFGLSTAPARAQDQIRFDVLFRGLSVAEITLVARQTDAAYALAGQVRSTGLAGVFARLRFQLQAEGVMAGAAPRPRRYAEDVDTGRRVSAVEVSFAGDAPQILRQTPAPGAEAVPPDAATGTVDPLSALWRVVRGGAAPCGWSMPVYDGARLSELSLAPPTGGEILSCEGHYTRVAGFPPEDMAERRVFPFAATYAAQDGAFVLTEVAAMSLLGPIRIVRRD</sequence>
<proteinExistence type="predicted"/>